<reference evidence="1" key="2">
    <citation type="submission" date="2010-07" db="EMBL/GenBank/DDBJ databases">
        <authorList>
            <consortium name="The Broad Institute Genome Sequencing Platform"/>
            <consortium name="Broad Institute Genome Sequencing Center for Infectious Disease"/>
            <person name="Ma L.-J."/>
            <person name="Dead R."/>
            <person name="Young S."/>
            <person name="Zeng Q."/>
            <person name="Koehrsen M."/>
            <person name="Alvarado L."/>
            <person name="Berlin A."/>
            <person name="Chapman S.B."/>
            <person name="Chen Z."/>
            <person name="Freedman E."/>
            <person name="Gellesch M."/>
            <person name="Goldberg J."/>
            <person name="Griggs A."/>
            <person name="Gujja S."/>
            <person name="Heilman E.R."/>
            <person name="Heiman D."/>
            <person name="Hepburn T."/>
            <person name="Howarth C."/>
            <person name="Jen D."/>
            <person name="Larson L."/>
            <person name="Mehta T."/>
            <person name="Neiman D."/>
            <person name="Pearson M."/>
            <person name="Roberts A."/>
            <person name="Saif S."/>
            <person name="Shea T."/>
            <person name="Shenoy N."/>
            <person name="Sisk P."/>
            <person name="Stolte C."/>
            <person name="Sykes S."/>
            <person name="Walk T."/>
            <person name="White J."/>
            <person name="Yandava C."/>
            <person name="Haas B."/>
            <person name="Nusbaum C."/>
            <person name="Birren B."/>
        </authorList>
    </citation>
    <scope>NUCLEOTIDE SEQUENCE</scope>
    <source>
        <strain evidence="1">R3-111a-1</strain>
    </source>
</reference>
<proteinExistence type="predicted"/>
<evidence type="ECO:0000313" key="1">
    <source>
        <dbReference type="EMBL" id="EJT68314.1"/>
    </source>
</evidence>
<dbReference type="GeneID" id="20354565"/>
<dbReference type="EMBL" id="GL385533">
    <property type="protein sequence ID" value="EJT68314.1"/>
    <property type="molecule type" value="Genomic_DNA"/>
</dbReference>
<gene>
    <name evidence="2" type="primary">20354565</name>
    <name evidence="1" type="ORF">GGTG_14107</name>
</gene>
<reference evidence="2" key="5">
    <citation type="submission" date="2018-04" db="UniProtKB">
        <authorList>
            <consortium name="EnsemblFungi"/>
        </authorList>
    </citation>
    <scope>IDENTIFICATION</scope>
    <source>
        <strain evidence="2">R3-111a-1</strain>
    </source>
</reference>
<accession>J3PKP3</accession>
<dbReference type="RefSeq" id="XP_009230298.1">
    <property type="nucleotide sequence ID" value="XM_009232034.1"/>
</dbReference>
<dbReference type="HOGENOM" id="CLU_3175476_0_0_1"/>
<dbReference type="AlphaFoldDB" id="J3PKP3"/>
<dbReference type="Proteomes" id="UP000006039">
    <property type="component" value="Unassembled WGS sequence"/>
</dbReference>
<reference evidence="1" key="3">
    <citation type="submission" date="2010-09" db="EMBL/GenBank/DDBJ databases">
        <title>Annotation of Gaeumannomyces graminis var. tritici R3-111a-1.</title>
        <authorList>
            <consortium name="The Broad Institute Genome Sequencing Platform"/>
            <person name="Ma L.-J."/>
            <person name="Dead R."/>
            <person name="Young S.K."/>
            <person name="Zeng Q."/>
            <person name="Gargeya S."/>
            <person name="Fitzgerald M."/>
            <person name="Haas B."/>
            <person name="Abouelleil A."/>
            <person name="Alvarado L."/>
            <person name="Arachchi H.M."/>
            <person name="Berlin A."/>
            <person name="Brown A."/>
            <person name="Chapman S.B."/>
            <person name="Chen Z."/>
            <person name="Dunbar C."/>
            <person name="Freedman E."/>
            <person name="Gearin G."/>
            <person name="Gellesch M."/>
            <person name="Goldberg J."/>
            <person name="Griggs A."/>
            <person name="Gujja S."/>
            <person name="Heiman D."/>
            <person name="Howarth C."/>
            <person name="Larson L."/>
            <person name="Lui A."/>
            <person name="MacDonald P.J.P."/>
            <person name="Mehta T."/>
            <person name="Montmayeur A."/>
            <person name="Murphy C."/>
            <person name="Neiman D."/>
            <person name="Pearson M."/>
            <person name="Priest M."/>
            <person name="Roberts A."/>
            <person name="Saif S."/>
            <person name="Shea T."/>
            <person name="Shenoy N."/>
            <person name="Sisk P."/>
            <person name="Stolte C."/>
            <person name="Sykes S."/>
            <person name="Yandava C."/>
            <person name="Wortman J."/>
            <person name="Nusbaum C."/>
            <person name="Birren B."/>
        </authorList>
    </citation>
    <scope>NUCLEOTIDE SEQUENCE</scope>
    <source>
        <strain evidence="1">R3-111a-1</strain>
    </source>
</reference>
<dbReference type="VEuPathDB" id="FungiDB:GGTG_14107"/>
<evidence type="ECO:0000313" key="2">
    <source>
        <dbReference type="EnsemblFungi" id="EJT68314"/>
    </source>
</evidence>
<evidence type="ECO:0000313" key="3">
    <source>
        <dbReference type="Proteomes" id="UP000006039"/>
    </source>
</evidence>
<keyword evidence="3" id="KW-1185">Reference proteome</keyword>
<dbReference type="EnsemblFungi" id="EJT68314">
    <property type="protein sequence ID" value="EJT68314"/>
    <property type="gene ID" value="GGTG_14107"/>
</dbReference>
<reference evidence="2" key="4">
    <citation type="journal article" date="2015" name="G3 (Bethesda)">
        <title>Genome sequences of three phytopathogenic species of the Magnaporthaceae family of fungi.</title>
        <authorList>
            <person name="Okagaki L.H."/>
            <person name="Nunes C.C."/>
            <person name="Sailsbery J."/>
            <person name="Clay B."/>
            <person name="Brown D."/>
            <person name="John T."/>
            <person name="Oh Y."/>
            <person name="Young N."/>
            <person name="Fitzgerald M."/>
            <person name="Haas B.J."/>
            <person name="Zeng Q."/>
            <person name="Young S."/>
            <person name="Adiconis X."/>
            <person name="Fan L."/>
            <person name="Levin J.Z."/>
            <person name="Mitchell T.K."/>
            <person name="Okubara P.A."/>
            <person name="Farman M.L."/>
            <person name="Kohn L.M."/>
            <person name="Birren B."/>
            <person name="Ma L.-J."/>
            <person name="Dean R.A."/>
        </authorList>
    </citation>
    <scope>NUCLEOTIDE SEQUENCE</scope>
    <source>
        <strain evidence="2">R3-111a-1</strain>
    </source>
</reference>
<sequence>MVGLAGLTFRLKLSDMQNVTYFEKPVKGMLGAIRQSNYRILNYGKRA</sequence>
<protein>
    <submittedName>
        <fullName evidence="1 2">Uncharacterized protein</fullName>
    </submittedName>
</protein>
<organism evidence="1">
    <name type="scientific">Gaeumannomyces tritici (strain R3-111a-1)</name>
    <name type="common">Wheat and barley take-all root rot fungus</name>
    <name type="synonym">Gaeumannomyces graminis var. tritici</name>
    <dbReference type="NCBI Taxonomy" id="644352"/>
    <lineage>
        <taxon>Eukaryota</taxon>
        <taxon>Fungi</taxon>
        <taxon>Dikarya</taxon>
        <taxon>Ascomycota</taxon>
        <taxon>Pezizomycotina</taxon>
        <taxon>Sordariomycetes</taxon>
        <taxon>Sordariomycetidae</taxon>
        <taxon>Magnaporthales</taxon>
        <taxon>Magnaporthaceae</taxon>
        <taxon>Gaeumannomyces</taxon>
    </lineage>
</organism>
<reference evidence="3" key="1">
    <citation type="submission" date="2010-07" db="EMBL/GenBank/DDBJ databases">
        <title>The genome sequence of Gaeumannomyces graminis var. tritici strain R3-111a-1.</title>
        <authorList>
            <consortium name="The Broad Institute Genome Sequencing Platform"/>
            <person name="Ma L.-J."/>
            <person name="Dead R."/>
            <person name="Young S."/>
            <person name="Zeng Q."/>
            <person name="Koehrsen M."/>
            <person name="Alvarado L."/>
            <person name="Berlin A."/>
            <person name="Chapman S.B."/>
            <person name="Chen Z."/>
            <person name="Freedman E."/>
            <person name="Gellesch M."/>
            <person name="Goldberg J."/>
            <person name="Griggs A."/>
            <person name="Gujja S."/>
            <person name="Heilman E.R."/>
            <person name="Heiman D."/>
            <person name="Hepburn T."/>
            <person name="Howarth C."/>
            <person name="Jen D."/>
            <person name="Larson L."/>
            <person name="Mehta T."/>
            <person name="Neiman D."/>
            <person name="Pearson M."/>
            <person name="Roberts A."/>
            <person name="Saif S."/>
            <person name="Shea T."/>
            <person name="Shenoy N."/>
            <person name="Sisk P."/>
            <person name="Stolte C."/>
            <person name="Sykes S."/>
            <person name="Walk T."/>
            <person name="White J."/>
            <person name="Yandava C."/>
            <person name="Haas B."/>
            <person name="Nusbaum C."/>
            <person name="Birren B."/>
        </authorList>
    </citation>
    <scope>NUCLEOTIDE SEQUENCE [LARGE SCALE GENOMIC DNA]</scope>
    <source>
        <strain evidence="3">R3-111a-1</strain>
    </source>
</reference>
<name>J3PKP3_GAET3</name>